<comment type="caution">
    <text evidence="2">The sequence shown here is derived from an EMBL/GenBank/DDBJ whole genome shotgun (WGS) entry which is preliminary data.</text>
</comment>
<organism evidence="2 3">
    <name type="scientific">Hericium alpestre</name>
    <dbReference type="NCBI Taxonomy" id="135208"/>
    <lineage>
        <taxon>Eukaryota</taxon>
        <taxon>Fungi</taxon>
        <taxon>Dikarya</taxon>
        <taxon>Basidiomycota</taxon>
        <taxon>Agaricomycotina</taxon>
        <taxon>Agaricomycetes</taxon>
        <taxon>Russulales</taxon>
        <taxon>Hericiaceae</taxon>
        <taxon>Hericium</taxon>
    </lineage>
</organism>
<reference evidence="2 3" key="1">
    <citation type="submission" date="2019-02" db="EMBL/GenBank/DDBJ databases">
        <title>Genome sequencing of the rare red list fungi Hericium alpestre (H. flagellum).</title>
        <authorList>
            <person name="Buettner E."/>
            <person name="Kellner H."/>
        </authorList>
    </citation>
    <scope>NUCLEOTIDE SEQUENCE [LARGE SCALE GENOMIC DNA]</scope>
    <source>
        <strain evidence="2 3">DSM 108284</strain>
    </source>
</reference>
<evidence type="ECO:0000313" key="3">
    <source>
        <dbReference type="Proteomes" id="UP000298061"/>
    </source>
</evidence>
<protein>
    <submittedName>
        <fullName evidence="2">Uncharacterized protein</fullName>
    </submittedName>
</protein>
<proteinExistence type="predicted"/>
<feature type="compositionally biased region" description="Pro residues" evidence="1">
    <location>
        <begin position="1"/>
        <end position="11"/>
    </location>
</feature>
<feature type="compositionally biased region" description="Polar residues" evidence="1">
    <location>
        <begin position="21"/>
        <end position="45"/>
    </location>
</feature>
<sequence>MSYRPPPPGSPGLPLTLYSGMSSLQIGQSGTGYGTQPTMHSTASHPQKALLKAPKVDHAPRHRRSEHSGSSGPWKDPRQMAAASAGRKHVLKEDAFLRQTQPLWTSFPPDARPSSRKDTELMLHEYGACLVEESHEAKRNHLVLKKLLLDDIRVKDRAKQAIGEVRRDWESTMLEVLQLSPDEELRQMCQGFLDSHYSNKRELDEAYRMAYRGYAQGHAGEAGGSS</sequence>
<dbReference type="Proteomes" id="UP000298061">
    <property type="component" value="Unassembled WGS sequence"/>
</dbReference>
<feature type="region of interest" description="Disordered" evidence="1">
    <location>
        <begin position="1"/>
        <end position="88"/>
    </location>
</feature>
<keyword evidence="3" id="KW-1185">Reference proteome</keyword>
<evidence type="ECO:0000256" key="1">
    <source>
        <dbReference type="SAM" id="MobiDB-lite"/>
    </source>
</evidence>
<evidence type="ECO:0000313" key="2">
    <source>
        <dbReference type="EMBL" id="TFY77747.1"/>
    </source>
</evidence>
<gene>
    <name evidence="2" type="ORF">EWM64_g6264</name>
</gene>
<dbReference type="EMBL" id="SFCI01000833">
    <property type="protein sequence ID" value="TFY77747.1"/>
    <property type="molecule type" value="Genomic_DNA"/>
</dbReference>
<dbReference type="AlphaFoldDB" id="A0A4Y9ZUK1"/>
<name>A0A4Y9ZUK1_9AGAM</name>
<accession>A0A4Y9ZUK1</accession>